<evidence type="ECO:0000256" key="10">
    <source>
        <dbReference type="ARBA" id="ARBA00022628"/>
    </source>
</evidence>
<evidence type="ECO:0000256" key="19">
    <source>
        <dbReference type="PROSITE-ProRule" id="PRU00333"/>
    </source>
</evidence>
<keyword evidence="16" id="KW-0170">Cobalt</keyword>
<dbReference type="InterPro" id="IPR003759">
    <property type="entry name" value="Cbl-bd_cap"/>
</dbReference>
<comment type="pathway">
    <text evidence="4">Amino-acid biosynthesis; L-methionine biosynthesis via de novo pathway; L-methionine from L-homocysteine (MetH route): step 1/1.</text>
</comment>
<dbReference type="Gene3D" id="3.20.20.330">
    <property type="entry name" value="Homocysteine-binding-like domain"/>
    <property type="match status" value="1"/>
</dbReference>
<comment type="function">
    <text evidence="17">Catalyzes the transfer of a methyl group from methyl-cobalamin to homocysteine, yielding enzyme-bound cob(I)alamin and methionine. Subsequently, remethylates the cofactor using methyltetrahydrofolate.</text>
</comment>
<dbReference type="PROSITE" id="PS51337">
    <property type="entry name" value="B12_BINDING_NTER"/>
    <property type="match status" value="1"/>
</dbReference>
<dbReference type="InterPro" id="IPR050554">
    <property type="entry name" value="Met_Synthase/Corrinoid"/>
</dbReference>
<evidence type="ECO:0000256" key="2">
    <source>
        <dbReference type="ARBA" id="ARBA00001947"/>
    </source>
</evidence>
<keyword evidence="15" id="KW-0486">Methionine biosynthesis</keyword>
<dbReference type="Gene3D" id="3.20.20.20">
    <property type="entry name" value="Dihydropteroate synthase-like"/>
    <property type="match status" value="1"/>
</dbReference>
<comment type="catalytic activity">
    <reaction evidence="1">
        <text>(6S)-5-methyl-5,6,7,8-tetrahydrofolate + L-homocysteine = (6S)-5,6,7,8-tetrahydrofolate + L-methionine</text>
        <dbReference type="Rhea" id="RHEA:11172"/>
        <dbReference type="ChEBI" id="CHEBI:18608"/>
        <dbReference type="ChEBI" id="CHEBI:57453"/>
        <dbReference type="ChEBI" id="CHEBI:57844"/>
        <dbReference type="ChEBI" id="CHEBI:58199"/>
        <dbReference type="EC" id="2.1.1.13"/>
    </reaction>
</comment>
<comment type="similarity">
    <text evidence="5">Belongs to the vitamin-B12 dependent methionine synthase family.</text>
</comment>
<dbReference type="InterPro" id="IPR000489">
    <property type="entry name" value="Pterin-binding_dom"/>
</dbReference>
<feature type="binding site" evidence="19">
    <location>
        <position position="210"/>
    </location>
    <ligand>
        <name>Zn(2+)</name>
        <dbReference type="ChEBI" id="CHEBI:29105"/>
    </ligand>
</feature>
<evidence type="ECO:0000256" key="9">
    <source>
        <dbReference type="ARBA" id="ARBA00022605"/>
    </source>
</evidence>
<dbReference type="EC" id="2.1.1.13" evidence="6"/>
<dbReference type="UniPathway" id="UPA00051">
    <property type="reaction ID" value="UER00081"/>
</dbReference>
<evidence type="ECO:0000256" key="20">
    <source>
        <dbReference type="SAM" id="MobiDB-lite"/>
    </source>
</evidence>
<evidence type="ECO:0000259" key="24">
    <source>
        <dbReference type="PROSITE" id="PS51337"/>
    </source>
</evidence>
<dbReference type="GO" id="GO:0032259">
    <property type="term" value="P:methylation"/>
    <property type="evidence" value="ECO:0007669"/>
    <property type="project" value="UniProtKB-KW"/>
</dbReference>
<gene>
    <name evidence="25" type="ORF">FYJ39_13495</name>
</gene>
<evidence type="ECO:0000256" key="8">
    <source>
        <dbReference type="ARBA" id="ARBA00022603"/>
    </source>
</evidence>
<evidence type="ECO:0000256" key="11">
    <source>
        <dbReference type="ARBA" id="ARBA00022679"/>
    </source>
</evidence>
<evidence type="ECO:0000256" key="3">
    <source>
        <dbReference type="ARBA" id="ARBA00001956"/>
    </source>
</evidence>
<dbReference type="EMBL" id="VUMD01000012">
    <property type="protein sequence ID" value="MSS37564.1"/>
    <property type="molecule type" value="Genomic_DNA"/>
</dbReference>
<evidence type="ECO:0000259" key="21">
    <source>
        <dbReference type="PROSITE" id="PS50970"/>
    </source>
</evidence>
<feature type="domain" description="B12-binding N-terminal" evidence="24">
    <location>
        <begin position="606"/>
        <end position="699"/>
    </location>
</feature>
<keyword evidence="26" id="KW-1185">Reference proteome</keyword>
<keyword evidence="9" id="KW-0028">Amino-acid biosynthesis</keyword>
<evidence type="ECO:0000256" key="7">
    <source>
        <dbReference type="ARBA" id="ARBA00013998"/>
    </source>
</evidence>
<name>A0A7X2NME5_9CLOT</name>
<feature type="compositionally biased region" description="Gly residues" evidence="20">
    <location>
        <begin position="587"/>
        <end position="605"/>
    </location>
</feature>
<feature type="binding site" evidence="19">
    <location>
        <position position="276"/>
    </location>
    <ligand>
        <name>Zn(2+)</name>
        <dbReference type="ChEBI" id="CHEBI:29105"/>
    </ligand>
</feature>
<dbReference type="Pfam" id="PF02310">
    <property type="entry name" value="B12-binding"/>
    <property type="match status" value="1"/>
</dbReference>
<dbReference type="PIRSF" id="PIRSF037472">
    <property type="entry name" value="DHPS_mtfrase"/>
    <property type="match status" value="1"/>
</dbReference>
<dbReference type="SMART" id="SM01018">
    <property type="entry name" value="B12-binding_2"/>
    <property type="match status" value="1"/>
</dbReference>
<feature type="region of interest" description="Disordered" evidence="20">
    <location>
        <begin position="587"/>
        <end position="609"/>
    </location>
</feature>
<comment type="cofactor">
    <cofactor evidence="2 19">
        <name>Zn(2+)</name>
        <dbReference type="ChEBI" id="CHEBI:29105"/>
    </cofactor>
</comment>
<comment type="cofactor">
    <cofactor evidence="3">
        <name>methylcob(III)alamin</name>
        <dbReference type="ChEBI" id="CHEBI:28115"/>
    </cofactor>
</comment>
<dbReference type="GO" id="GO:0008705">
    <property type="term" value="F:methionine synthase activity"/>
    <property type="evidence" value="ECO:0007669"/>
    <property type="project" value="UniProtKB-EC"/>
</dbReference>
<dbReference type="SUPFAM" id="SSF51717">
    <property type="entry name" value="Dihydropteroate synthetase-like"/>
    <property type="match status" value="1"/>
</dbReference>
<keyword evidence="10" id="KW-0846">Cobalamin</keyword>
<evidence type="ECO:0000256" key="16">
    <source>
        <dbReference type="ARBA" id="ARBA00023285"/>
    </source>
</evidence>
<dbReference type="InterPro" id="IPR011005">
    <property type="entry name" value="Dihydropteroate_synth-like_sf"/>
</dbReference>
<dbReference type="Gene3D" id="3.40.50.280">
    <property type="entry name" value="Cobalamin-binding domain"/>
    <property type="match status" value="1"/>
</dbReference>
<evidence type="ECO:0000256" key="13">
    <source>
        <dbReference type="ARBA" id="ARBA00022723"/>
    </source>
</evidence>
<reference evidence="25 26" key="1">
    <citation type="submission" date="2019-08" db="EMBL/GenBank/DDBJ databases">
        <title>In-depth cultivation of the pig gut microbiome towards novel bacterial diversity and tailored functional studies.</title>
        <authorList>
            <person name="Wylensek D."/>
            <person name="Hitch T.C.A."/>
            <person name="Clavel T."/>
        </authorList>
    </citation>
    <scope>NUCLEOTIDE SEQUENCE [LARGE SCALE GENOMIC DNA]</scope>
    <source>
        <strain evidence="25 26">WCA-389-WT-23D1</strain>
    </source>
</reference>
<keyword evidence="12" id="KW-0949">S-adenosyl-L-methionine</keyword>
<dbReference type="InterPro" id="IPR003726">
    <property type="entry name" value="HCY_dom"/>
</dbReference>
<accession>A0A7X2NME5</accession>
<keyword evidence="14 19" id="KW-0862">Zinc</keyword>
<dbReference type="GO" id="GO:0050667">
    <property type="term" value="P:homocysteine metabolic process"/>
    <property type="evidence" value="ECO:0007669"/>
    <property type="project" value="TreeGrafter"/>
</dbReference>
<dbReference type="PROSITE" id="PS51332">
    <property type="entry name" value="B12_BINDING"/>
    <property type="match status" value="1"/>
</dbReference>
<evidence type="ECO:0000313" key="26">
    <source>
        <dbReference type="Proteomes" id="UP000429958"/>
    </source>
</evidence>
<dbReference type="AlphaFoldDB" id="A0A7X2NME5"/>
<evidence type="ECO:0000256" key="14">
    <source>
        <dbReference type="ARBA" id="ARBA00022833"/>
    </source>
</evidence>
<feature type="binding site" evidence="19">
    <location>
        <position position="275"/>
    </location>
    <ligand>
        <name>Zn(2+)</name>
        <dbReference type="ChEBI" id="CHEBI:29105"/>
    </ligand>
</feature>
<dbReference type="NCBIfam" id="NF005719">
    <property type="entry name" value="PRK07535.1"/>
    <property type="match status" value="1"/>
</dbReference>
<dbReference type="PANTHER" id="PTHR45833">
    <property type="entry name" value="METHIONINE SYNTHASE"/>
    <property type="match status" value="1"/>
</dbReference>
<dbReference type="SUPFAM" id="SSF47644">
    <property type="entry name" value="Methionine synthase domain"/>
    <property type="match status" value="1"/>
</dbReference>
<feature type="domain" description="Hcy-binding" evidence="21">
    <location>
        <begin position="1"/>
        <end position="290"/>
    </location>
</feature>
<dbReference type="PROSITE" id="PS50972">
    <property type="entry name" value="PTERIN_BINDING"/>
    <property type="match status" value="1"/>
</dbReference>
<dbReference type="InterPro" id="IPR036724">
    <property type="entry name" value="Cobalamin-bd_sf"/>
</dbReference>
<dbReference type="Gene3D" id="1.10.1240.10">
    <property type="entry name" value="Methionine synthase domain"/>
    <property type="match status" value="1"/>
</dbReference>
<evidence type="ECO:0000313" key="25">
    <source>
        <dbReference type="EMBL" id="MSS37564.1"/>
    </source>
</evidence>
<evidence type="ECO:0000259" key="22">
    <source>
        <dbReference type="PROSITE" id="PS50972"/>
    </source>
</evidence>
<dbReference type="PANTHER" id="PTHR45833:SF1">
    <property type="entry name" value="METHIONINE SYNTHASE"/>
    <property type="match status" value="1"/>
</dbReference>
<dbReference type="CDD" id="cd02070">
    <property type="entry name" value="corrinoid_protein_B12-BD"/>
    <property type="match status" value="1"/>
</dbReference>
<dbReference type="InterPro" id="IPR036594">
    <property type="entry name" value="Meth_synthase_dom"/>
</dbReference>
<evidence type="ECO:0000256" key="1">
    <source>
        <dbReference type="ARBA" id="ARBA00001700"/>
    </source>
</evidence>
<dbReference type="SUPFAM" id="SSF82282">
    <property type="entry name" value="Homocysteine S-methyltransferase"/>
    <property type="match status" value="1"/>
</dbReference>
<evidence type="ECO:0000256" key="4">
    <source>
        <dbReference type="ARBA" id="ARBA00005178"/>
    </source>
</evidence>
<dbReference type="GO" id="GO:0005829">
    <property type="term" value="C:cytosol"/>
    <property type="evidence" value="ECO:0007669"/>
    <property type="project" value="TreeGrafter"/>
</dbReference>
<organism evidence="25 26">
    <name type="scientific">Clostridium porci</name>
    <dbReference type="NCBI Taxonomy" id="2605778"/>
    <lineage>
        <taxon>Bacteria</taxon>
        <taxon>Bacillati</taxon>
        <taxon>Bacillota</taxon>
        <taxon>Clostridia</taxon>
        <taxon>Eubacteriales</taxon>
        <taxon>Clostridiaceae</taxon>
        <taxon>Clostridium</taxon>
    </lineage>
</organism>
<keyword evidence="8 19" id="KW-0489">Methyltransferase</keyword>
<evidence type="ECO:0000256" key="17">
    <source>
        <dbReference type="ARBA" id="ARBA00025552"/>
    </source>
</evidence>
<dbReference type="GO" id="GO:0046653">
    <property type="term" value="P:tetrahydrofolate metabolic process"/>
    <property type="evidence" value="ECO:0007669"/>
    <property type="project" value="TreeGrafter"/>
</dbReference>
<dbReference type="Proteomes" id="UP000429958">
    <property type="component" value="Unassembled WGS sequence"/>
</dbReference>
<evidence type="ECO:0000256" key="6">
    <source>
        <dbReference type="ARBA" id="ARBA00012032"/>
    </source>
</evidence>
<evidence type="ECO:0000256" key="15">
    <source>
        <dbReference type="ARBA" id="ARBA00023167"/>
    </source>
</evidence>
<dbReference type="Pfam" id="PF00809">
    <property type="entry name" value="Pterin_bind"/>
    <property type="match status" value="1"/>
</dbReference>
<proteinExistence type="inferred from homology"/>
<evidence type="ECO:0000256" key="12">
    <source>
        <dbReference type="ARBA" id="ARBA00022691"/>
    </source>
</evidence>
<evidence type="ECO:0000256" key="18">
    <source>
        <dbReference type="ARBA" id="ARBA00031040"/>
    </source>
</evidence>
<dbReference type="RefSeq" id="WP_154473012.1">
    <property type="nucleotide sequence ID" value="NZ_VUMD01000012.1"/>
</dbReference>
<dbReference type="SUPFAM" id="SSF52242">
    <property type="entry name" value="Cobalamin (vitamin B12)-binding domain"/>
    <property type="match status" value="1"/>
</dbReference>
<feature type="domain" description="Pterin-binding" evidence="22">
    <location>
        <begin position="319"/>
        <end position="574"/>
    </location>
</feature>
<keyword evidence="13 19" id="KW-0479">Metal-binding</keyword>
<dbReference type="GO" id="GO:0031419">
    <property type="term" value="F:cobalamin binding"/>
    <property type="evidence" value="ECO:0007669"/>
    <property type="project" value="UniProtKB-KW"/>
</dbReference>
<protein>
    <recommendedName>
        <fullName evidence="7">Methionine synthase</fullName>
        <ecNumber evidence="6">2.1.1.13</ecNumber>
    </recommendedName>
    <alternativeName>
        <fullName evidence="18">5-methyltetrahydrofolate--homocysteine methyltransferase</fullName>
    </alternativeName>
</protein>
<dbReference type="InterPro" id="IPR006158">
    <property type="entry name" value="Cobalamin-bd"/>
</dbReference>
<evidence type="ECO:0000259" key="23">
    <source>
        <dbReference type="PROSITE" id="PS51332"/>
    </source>
</evidence>
<keyword evidence="11 19" id="KW-0808">Transferase</keyword>
<sequence>MNSILDAMKERRIFCDGGMGSMLQERGLVAGELPEHWNLSHRKVLKEIHKEYLDAGADLITTNTFGANRLKYKENLEDIVTAAVENARDAIREAGHGWIALDLGPTGKLLKPLGDLPFEEAVSLYREVVTIGVKAGADLILIETMSDSYELKAAVLGAKEGGVVPETGEQLPVFATVIYDERGKLLTGGSVESTVALLEGLGVDGLGINCGLGPVQMKGILKDILEAASVPVLVNPNAGLPRSENGRTVYDIDEKEFARVMEELVLMGAVIVGGCCGTTPAHIRETVKRCKNIPVEWPKPKKRTVISSYAQAVVIGSRPVIIGERINPTGKSKFKQALREHNLEYILREGVSQQDNGADVLDVNVGLPEIDEPSMMEEVVQELQSVIDLPLQIDTSDMAAMERAMRIYNGKPLINSVNGKKEVMEQVFPLVAKYGGVVVGLCLDEDGIPETAEGRIKVGRKIIETASSYGIGPENIILDGLCMTVSSDSKGALTTLETLRRIRDELGGKSVLGVSNISFGLPQREIINAAFFTMAMESGLNAAIINPNSEAMMRAYYSFKALMDLDPQCSEYISVYGGQVSGLGQTLGRGGSGSSKGAEVSGGSGWAAKGDSSMPAGALGISIARGLREGAQESVTALLKEKDPLDIINGDMIPALDYVGKGFEKGTIFLPQLLMSAEAAKAAFEVIKSRMDSSGQVREKKGKVILATVKGDIHDIGKNIVKVLLENYSYDVIDLGKDVPPERIVQEAVEQKVSLVGLSALMTTTVPSMEETIRQLHGKAPGVKVMVGGAVLTEEYARTIGSDAYCRDAMASVNYAEKIFVK</sequence>
<dbReference type="Pfam" id="PF02607">
    <property type="entry name" value="B12-binding_2"/>
    <property type="match status" value="1"/>
</dbReference>
<feature type="domain" description="B12-binding" evidence="23">
    <location>
        <begin position="701"/>
        <end position="822"/>
    </location>
</feature>
<comment type="caution">
    <text evidence="25">The sequence shown here is derived from an EMBL/GenBank/DDBJ whole genome shotgun (WGS) entry which is preliminary data.</text>
</comment>
<dbReference type="InterPro" id="IPR017215">
    <property type="entry name" value="MetH_bac"/>
</dbReference>
<dbReference type="PROSITE" id="PS50970">
    <property type="entry name" value="HCY"/>
    <property type="match status" value="1"/>
</dbReference>
<dbReference type="Pfam" id="PF02574">
    <property type="entry name" value="S-methyl_trans"/>
    <property type="match status" value="1"/>
</dbReference>
<evidence type="ECO:0000256" key="5">
    <source>
        <dbReference type="ARBA" id="ARBA00010398"/>
    </source>
</evidence>
<dbReference type="InterPro" id="IPR036589">
    <property type="entry name" value="HCY_dom_sf"/>
</dbReference>
<dbReference type="GO" id="GO:0046872">
    <property type="term" value="F:metal ion binding"/>
    <property type="evidence" value="ECO:0007669"/>
    <property type="project" value="UniProtKB-KW"/>
</dbReference>